<dbReference type="Pfam" id="PF19054">
    <property type="entry name" value="DUF5753"/>
    <property type="match status" value="1"/>
</dbReference>
<comment type="caution">
    <text evidence="2">The sequence shown here is derived from an EMBL/GenBank/DDBJ whole genome shotgun (WGS) entry which is preliminary data.</text>
</comment>
<organism evidence="2 3">
    <name type="scientific">Streptomyces hiroshimensis</name>
    <dbReference type="NCBI Taxonomy" id="66424"/>
    <lineage>
        <taxon>Bacteria</taxon>
        <taxon>Bacillati</taxon>
        <taxon>Actinomycetota</taxon>
        <taxon>Actinomycetes</taxon>
        <taxon>Kitasatosporales</taxon>
        <taxon>Streptomycetaceae</taxon>
        <taxon>Streptomyces</taxon>
    </lineage>
</organism>
<dbReference type="CDD" id="cd00093">
    <property type="entry name" value="HTH_XRE"/>
    <property type="match status" value="1"/>
</dbReference>
<dbReference type="Pfam" id="PF13560">
    <property type="entry name" value="HTH_31"/>
    <property type="match status" value="1"/>
</dbReference>
<dbReference type="Proteomes" id="UP000659223">
    <property type="component" value="Unassembled WGS sequence"/>
</dbReference>
<dbReference type="InterPro" id="IPR001387">
    <property type="entry name" value="Cro/C1-type_HTH"/>
</dbReference>
<protein>
    <submittedName>
        <fullName evidence="2">Transcriptional regulator</fullName>
    </submittedName>
</protein>
<keyword evidence="3" id="KW-1185">Reference proteome</keyword>
<dbReference type="EMBL" id="BMUT01000006">
    <property type="protein sequence ID" value="GGX84575.1"/>
    <property type="molecule type" value="Genomic_DNA"/>
</dbReference>
<dbReference type="InterPro" id="IPR010982">
    <property type="entry name" value="Lambda_DNA-bd_dom_sf"/>
</dbReference>
<dbReference type="SMART" id="SM00530">
    <property type="entry name" value="HTH_XRE"/>
    <property type="match status" value="1"/>
</dbReference>
<reference evidence="3" key="1">
    <citation type="journal article" date="2019" name="Int. J. Syst. Evol. Microbiol.">
        <title>The Global Catalogue of Microorganisms (GCM) 10K type strain sequencing project: providing services to taxonomists for standard genome sequencing and annotation.</title>
        <authorList>
            <consortium name="The Broad Institute Genomics Platform"/>
            <consortium name="The Broad Institute Genome Sequencing Center for Infectious Disease"/>
            <person name="Wu L."/>
            <person name="Ma J."/>
        </authorList>
    </citation>
    <scope>NUCLEOTIDE SEQUENCE [LARGE SCALE GENOMIC DNA]</scope>
    <source>
        <strain evidence="3">JCM 4586</strain>
    </source>
</reference>
<dbReference type="SUPFAM" id="SSF47413">
    <property type="entry name" value="lambda repressor-like DNA-binding domains"/>
    <property type="match status" value="1"/>
</dbReference>
<accession>A0ABQ2YKL9</accession>
<evidence type="ECO:0000259" key="1">
    <source>
        <dbReference type="PROSITE" id="PS50943"/>
    </source>
</evidence>
<dbReference type="InterPro" id="IPR043917">
    <property type="entry name" value="DUF5753"/>
</dbReference>
<evidence type="ECO:0000313" key="3">
    <source>
        <dbReference type="Proteomes" id="UP000659223"/>
    </source>
</evidence>
<feature type="domain" description="HTH cro/C1-type" evidence="1">
    <location>
        <begin position="17"/>
        <end position="67"/>
    </location>
</feature>
<evidence type="ECO:0000313" key="2">
    <source>
        <dbReference type="EMBL" id="GGX84575.1"/>
    </source>
</evidence>
<name>A0ABQ2YKL9_9ACTN</name>
<dbReference type="RefSeq" id="WP_190022397.1">
    <property type="nucleotide sequence ID" value="NZ_BMUT01000006.1"/>
</dbReference>
<dbReference type="Gene3D" id="1.10.260.40">
    <property type="entry name" value="lambda repressor-like DNA-binding domains"/>
    <property type="match status" value="1"/>
</dbReference>
<proteinExistence type="predicted"/>
<dbReference type="PROSITE" id="PS50943">
    <property type="entry name" value="HTH_CROC1"/>
    <property type="match status" value="1"/>
</dbReference>
<sequence length="289" mass="31669">MSDVTPTLLRRRLGAILKTMRVRAGLNLAEAAGLLGMSGPTLSKIENGRQRPDLEKLFAAYGVTDEARIAETTEIARLANSARQRSIYAQYKDVIRPPFADFIELEEIATRTDAYAAIVIPGLLQTADYAQAVIEGGSAWSTPRDVRNFVDLRMKRQDILASAPSGQTTRPPLSLRCVLDEACLRREMGSIGVLRGQLKHLIAVSKQPNIELQVLPFSSGAHTGINGSYTVFHFDVGDPVVAVEPLATSVYLDEDTLVTRYTAAFDHLWAQALDADTSRDFIARVVKEA</sequence>
<gene>
    <name evidence="2" type="ORF">GCM10010324_32740</name>
</gene>